<dbReference type="Proteomes" id="UP000630660">
    <property type="component" value="Unassembled WGS sequence"/>
</dbReference>
<evidence type="ECO:0000313" key="1">
    <source>
        <dbReference type="EMBL" id="MBD3365428.1"/>
    </source>
</evidence>
<organism evidence="1 2">
    <name type="scientific">candidate division WOR-3 bacterium</name>
    <dbReference type="NCBI Taxonomy" id="2052148"/>
    <lineage>
        <taxon>Bacteria</taxon>
        <taxon>Bacteria division WOR-3</taxon>
    </lineage>
</organism>
<sequence length="167" mass="19120">MAGLALCFSVCQKPEPVPAPNPVSPVDTLALEDEQTEIEFVWNSVEAALCYAIEIADNEDFNGALVFGNDELYDTTCKVSTDLFNLDSAYYWQVSAKGEDSWSAWSETIDFTPIEQDPTLGLDTTYFPLSVGYEWKFRRHEWAHDEINFEYDYDQTYSFTVKVIDQF</sequence>
<evidence type="ECO:0000313" key="2">
    <source>
        <dbReference type="Proteomes" id="UP000630660"/>
    </source>
</evidence>
<dbReference type="InterPro" id="IPR036116">
    <property type="entry name" value="FN3_sf"/>
</dbReference>
<comment type="caution">
    <text evidence="1">The sequence shown here is derived from an EMBL/GenBank/DDBJ whole genome shotgun (WGS) entry which is preliminary data.</text>
</comment>
<dbReference type="AlphaFoldDB" id="A0A9D5QD72"/>
<evidence type="ECO:0008006" key="3">
    <source>
        <dbReference type="Google" id="ProtNLM"/>
    </source>
</evidence>
<accession>A0A9D5QD72</accession>
<name>A0A9D5QD72_UNCW3</name>
<proteinExistence type="predicted"/>
<protein>
    <recommendedName>
        <fullName evidence="3">Fibronectin type-III domain-containing protein</fullName>
    </recommendedName>
</protein>
<dbReference type="InterPro" id="IPR013783">
    <property type="entry name" value="Ig-like_fold"/>
</dbReference>
<dbReference type="Gene3D" id="2.60.40.10">
    <property type="entry name" value="Immunoglobulins"/>
    <property type="match status" value="1"/>
</dbReference>
<gene>
    <name evidence="1" type="ORF">GF359_09475</name>
</gene>
<dbReference type="SUPFAM" id="SSF49265">
    <property type="entry name" value="Fibronectin type III"/>
    <property type="match status" value="1"/>
</dbReference>
<reference evidence="1" key="1">
    <citation type="submission" date="2019-11" db="EMBL/GenBank/DDBJ databases">
        <title>Microbial mats filling the niche in hypersaline microbial mats.</title>
        <authorList>
            <person name="Wong H.L."/>
            <person name="Macleod F.I."/>
            <person name="White R.A. III"/>
            <person name="Burns B.P."/>
        </authorList>
    </citation>
    <scope>NUCLEOTIDE SEQUENCE</scope>
    <source>
        <strain evidence="1">Bin_327</strain>
    </source>
</reference>
<dbReference type="EMBL" id="WJKJ01000314">
    <property type="protein sequence ID" value="MBD3365428.1"/>
    <property type="molecule type" value="Genomic_DNA"/>
</dbReference>